<evidence type="ECO:0000256" key="3">
    <source>
        <dbReference type="ARBA" id="ARBA00022989"/>
    </source>
</evidence>
<protein>
    <submittedName>
        <fullName evidence="8">Peroxisomal membrane protein Pex29p</fullName>
    </submittedName>
</protein>
<evidence type="ECO:0000256" key="6">
    <source>
        <dbReference type="SAM" id="Phobius"/>
    </source>
</evidence>
<sequence length="650" mass="74838">MDSVSNFFESILTVEGAEAESNASSHAPDVKRAEEPLARSNNKASPPISKRRNSYEFGFWSSSKKDDGTSSLGSKKDDVRSPSKSQPSAASAAATAASNFYNSLSSSTNGASSASSSSNSSNLLADKLMEKMISMILPLNASTSEGQTILKERIEMQKSRPSLSVNLMSKNSIQLNQRLSIVFQSLDSFIKFFSWCNPNFTIALLLAATHVILTPILLPVLPIAYILFEVMVPHYLAIYPPDKSIIVSQRPFFEFNPVPADNKLDGPVIPAPIPEFSREFILNLTDLQNYMVLYVIAFDWLAWLTRDYLYFKDENLSSLVYLGLCFTMVMNLMVFPKLIPIILPYIPIRFILIVSIWMGTIVFHPYLRNNILEWIYEENTRLWWLTVSDKVELKLRKIFGLRQQVEEFPEFEADVEIFELQKLNMKTKVWEPVGYSPDFYSINNPYRILSESVFEELEVENEKEIDEEEAEVEDKRENTVLNHIDDADLSINESTSNEAMEAGNLTDVHSLPDEAIDRDYMIPRVRLLETVKPPVDWEFKQRCWKLDLDSSEWVAQNFIQDVVYVDTDEKWVYDIMGPEQFERQLSQEEQAVGDDLEHTKLEDIKHELFRRRRWIRRCGRQNKIEKEPSKGTKDEEQPHRPNQTFADYLI</sequence>
<keyword evidence="4 6" id="KW-0472">Membrane</keyword>
<gene>
    <name evidence="8" type="ORF">CLIB1423_03S02278</name>
</gene>
<feature type="region of interest" description="Disordered" evidence="5">
    <location>
        <begin position="17"/>
        <end position="90"/>
    </location>
</feature>
<feature type="transmembrane region" description="Helical" evidence="6">
    <location>
        <begin position="316"/>
        <end position="335"/>
    </location>
</feature>
<feature type="region of interest" description="Disordered" evidence="5">
    <location>
        <begin position="622"/>
        <end position="650"/>
    </location>
</feature>
<dbReference type="PANTHER" id="PTHR28304:SF2">
    <property type="entry name" value="PEROXISOMAL MEMBRANE PROTEIN PEX29"/>
    <property type="match status" value="1"/>
</dbReference>
<dbReference type="OrthoDB" id="74314at2759"/>
<dbReference type="InterPro" id="IPR052816">
    <property type="entry name" value="Peroxisomal_Membrane_PEX28-32"/>
</dbReference>
<evidence type="ECO:0000256" key="4">
    <source>
        <dbReference type="ARBA" id="ARBA00023136"/>
    </source>
</evidence>
<keyword evidence="2 6" id="KW-0812">Transmembrane</keyword>
<dbReference type="GO" id="GO:0005778">
    <property type="term" value="C:peroxisomal membrane"/>
    <property type="evidence" value="ECO:0007669"/>
    <property type="project" value="TreeGrafter"/>
</dbReference>
<keyword evidence="3 6" id="KW-1133">Transmembrane helix</keyword>
<dbReference type="InterPro" id="IPR010482">
    <property type="entry name" value="TECPR1-like_DysF"/>
</dbReference>
<dbReference type="AlphaFoldDB" id="A0A9P0VXA0"/>
<evidence type="ECO:0000313" key="8">
    <source>
        <dbReference type="EMBL" id="CAH2351261.1"/>
    </source>
</evidence>
<dbReference type="GO" id="GO:0007031">
    <property type="term" value="P:peroxisome organization"/>
    <property type="evidence" value="ECO:0007669"/>
    <property type="project" value="UniProtKB-ARBA"/>
</dbReference>
<feature type="domain" description="TECPR1-like DysF" evidence="7">
    <location>
        <begin position="163"/>
        <end position="452"/>
    </location>
</feature>
<reference evidence="8" key="1">
    <citation type="submission" date="2022-03" db="EMBL/GenBank/DDBJ databases">
        <authorList>
            <person name="Legras J.-L."/>
            <person name="Devillers H."/>
            <person name="Grondin C."/>
        </authorList>
    </citation>
    <scope>NUCLEOTIDE SEQUENCE</scope>
    <source>
        <strain evidence="8">CLIB 1423</strain>
    </source>
</reference>
<comment type="caution">
    <text evidence="8">The sequence shown here is derived from an EMBL/GenBank/DDBJ whole genome shotgun (WGS) entry which is preliminary data.</text>
</comment>
<feature type="compositionally biased region" description="Basic and acidic residues" evidence="5">
    <location>
        <begin position="622"/>
        <end position="639"/>
    </location>
</feature>
<name>A0A9P0VXA0_9ASCO</name>
<dbReference type="Proteomes" id="UP000837801">
    <property type="component" value="Unassembled WGS sequence"/>
</dbReference>
<organism evidence="8 9">
    <name type="scientific">[Candida] railenensis</name>
    <dbReference type="NCBI Taxonomy" id="45579"/>
    <lineage>
        <taxon>Eukaryota</taxon>
        <taxon>Fungi</taxon>
        <taxon>Dikarya</taxon>
        <taxon>Ascomycota</taxon>
        <taxon>Saccharomycotina</taxon>
        <taxon>Pichiomycetes</taxon>
        <taxon>Debaryomycetaceae</taxon>
        <taxon>Kurtzmaniella</taxon>
    </lineage>
</organism>
<feature type="transmembrane region" description="Helical" evidence="6">
    <location>
        <begin position="341"/>
        <end position="363"/>
    </location>
</feature>
<proteinExistence type="predicted"/>
<feature type="domain" description="TECPR1-like DysF" evidence="7">
    <location>
        <begin position="523"/>
        <end position="616"/>
    </location>
</feature>
<feature type="compositionally biased region" description="Basic and acidic residues" evidence="5">
    <location>
        <begin position="28"/>
        <end position="37"/>
    </location>
</feature>
<accession>A0A9P0VXA0</accession>
<feature type="compositionally biased region" description="Basic and acidic residues" evidence="5">
    <location>
        <begin position="63"/>
        <end position="81"/>
    </location>
</feature>
<comment type="subcellular location">
    <subcellularLocation>
        <location evidence="1">Membrane</location>
        <topology evidence="1">Multi-pass membrane protein</topology>
    </subcellularLocation>
</comment>
<evidence type="ECO:0000259" key="7">
    <source>
        <dbReference type="Pfam" id="PF06398"/>
    </source>
</evidence>
<feature type="transmembrane region" description="Helical" evidence="6">
    <location>
        <begin position="200"/>
        <end position="228"/>
    </location>
</feature>
<dbReference type="EMBL" id="CAKXYY010000003">
    <property type="protein sequence ID" value="CAH2351261.1"/>
    <property type="molecule type" value="Genomic_DNA"/>
</dbReference>
<keyword evidence="9" id="KW-1185">Reference proteome</keyword>
<evidence type="ECO:0000313" key="9">
    <source>
        <dbReference type="Proteomes" id="UP000837801"/>
    </source>
</evidence>
<feature type="compositionally biased region" description="Polar residues" evidence="5">
    <location>
        <begin position="640"/>
        <end position="650"/>
    </location>
</feature>
<evidence type="ECO:0000256" key="2">
    <source>
        <dbReference type="ARBA" id="ARBA00022692"/>
    </source>
</evidence>
<evidence type="ECO:0000256" key="1">
    <source>
        <dbReference type="ARBA" id="ARBA00004141"/>
    </source>
</evidence>
<evidence type="ECO:0000256" key="5">
    <source>
        <dbReference type="SAM" id="MobiDB-lite"/>
    </source>
</evidence>
<dbReference type="Pfam" id="PF06398">
    <property type="entry name" value="Pex24p"/>
    <property type="match status" value="2"/>
</dbReference>
<dbReference type="PANTHER" id="PTHR28304">
    <property type="entry name" value="PEROXISOMAL MEMBRANE PROTEIN PEX29"/>
    <property type="match status" value="1"/>
</dbReference>